<comment type="caution">
    <text evidence="5">The sequence shown here is derived from an EMBL/GenBank/DDBJ whole genome shotgun (WGS) entry which is preliminary data.</text>
</comment>
<dbReference type="Pfam" id="PF02225">
    <property type="entry name" value="PA"/>
    <property type="match status" value="1"/>
</dbReference>
<dbReference type="PANTHER" id="PTHR22702:SF1">
    <property type="entry name" value="PROTEASE-ASSOCIATED DOMAIN-CONTAINING PROTEIN 1"/>
    <property type="match status" value="1"/>
</dbReference>
<dbReference type="SUPFAM" id="SSF52025">
    <property type="entry name" value="PA domain"/>
    <property type="match status" value="1"/>
</dbReference>
<evidence type="ECO:0000313" key="6">
    <source>
        <dbReference type="Proteomes" id="UP000770661"/>
    </source>
</evidence>
<feature type="compositionally biased region" description="Basic and acidic residues" evidence="3">
    <location>
        <begin position="419"/>
        <end position="430"/>
    </location>
</feature>
<feature type="compositionally biased region" description="Basic and acidic residues" evidence="3">
    <location>
        <begin position="458"/>
        <end position="482"/>
    </location>
</feature>
<dbReference type="OrthoDB" id="8118055at2759"/>
<feature type="region of interest" description="Disordered" evidence="3">
    <location>
        <begin position="406"/>
        <end position="430"/>
    </location>
</feature>
<evidence type="ECO:0000256" key="1">
    <source>
        <dbReference type="ARBA" id="ARBA00022729"/>
    </source>
</evidence>
<sequence>MYILGPVIARIGTLDDGGESSDRRQFQAKSSDDAEEGLLFMQEMIELSKLQQEQPENPPRVVTFEGLGGEGGQAHTMAIQGGPAQFGTDLKGDVQVRGRVVRASPLRACDTLHNKADIKDKIVIIERGDCMFIEKARRLEGLGAVGGIVLDNTPGTSAKTSPMFAMSGDGTDDVTIPLVFLFSADAEVLLNALDRQPDLEAVLSDFPHKGSGTGSVEEMDLGLSVVEEGGKEAKVVEVEEGLLPQVISIINKRQKESEAVMGDDDLVTVVEGQQAAHGEPRGSDHQGPKYQKALTELENANTAEDILVAAVHYVNSRQEAEAAEGGILKLGQPSSAIITELQGLLIKKTSSDPSLLKSLLSVHLRELMAVLQQASATTSDLDTSLHHLLNQLTALTVEPSLLDPARNTASEIPQGGSAKGDHSDDSKLEHFSEAIQDRLRKIRKKFERRPESVGVSGVEDRDTDREDRDSLQTKDLDRKDEL</sequence>
<dbReference type="Proteomes" id="UP000770661">
    <property type="component" value="Unassembled WGS sequence"/>
</dbReference>
<protein>
    <submittedName>
        <fullName evidence="5">ER degradation-enhancing alpha-mannosidase-like protein 3</fullName>
    </submittedName>
</protein>
<accession>A0A8J8WA77</accession>
<dbReference type="InterPro" id="IPR046450">
    <property type="entry name" value="PA_dom_sf"/>
</dbReference>
<reference evidence="5" key="1">
    <citation type="submission" date="2020-07" db="EMBL/GenBank/DDBJ databases">
        <title>The High-quality genome of the commercially important snow crab, Chionoecetes opilio.</title>
        <authorList>
            <person name="Jeong J.-H."/>
            <person name="Ryu S."/>
        </authorList>
    </citation>
    <scope>NUCLEOTIDE SEQUENCE</scope>
    <source>
        <strain evidence="5">MADBK_172401_WGS</strain>
        <tissue evidence="5">Digestive gland</tissue>
    </source>
</reference>
<keyword evidence="2" id="KW-0325">Glycoprotein</keyword>
<dbReference type="AlphaFoldDB" id="A0A8J8WA77"/>
<keyword evidence="6" id="KW-1185">Reference proteome</keyword>
<evidence type="ECO:0000256" key="3">
    <source>
        <dbReference type="SAM" id="MobiDB-lite"/>
    </source>
</evidence>
<name>A0A8J8WA77_CHIOP</name>
<evidence type="ECO:0000256" key="2">
    <source>
        <dbReference type="ARBA" id="ARBA00023180"/>
    </source>
</evidence>
<organism evidence="5 6">
    <name type="scientific">Chionoecetes opilio</name>
    <name type="common">Atlantic snow crab</name>
    <name type="synonym">Cancer opilio</name>
    <dbReference type="NCBI Taxonomy" id="41210"/>
    <lineage>
        <taxon>Eukaryota</taxon>
        <taxon>Metazoa</taxon>
        <taxon>Ecdysozoa</taxon>
        <taxon>Arthropoda</taxon>
        <taxon>Crustacea</taxon>
        <taxon>Multicrustacea</taxon>
        <taxon>Malacostraca</taxon>
        <taxon>Eumalacostraca</taxon>
        <taxon>Eucarida</taxon>
        <taxon>Decapoda</taxon>
        <taxon>Pleocyemata</taxon>
        <taxon>Brachyura</taxon>
        <taxon>Eubrachyura</taxon>
        <taxon>Majoidea</taxon>
        <taxon>Majidae</taxon>
        <taxon>Chionoecetes</taxon>
    </lineage>
</organism>
<keyword evidence="1" id="KW-0732">Signal</keyword>
<dbReference type="EMBL" id="JACEEZ010025869">
    <property type="protein sequence ID" value="KAG0696574.1"/>
    <property type="molecule type" value="Genomic_DNA"/>
</dbReference>
<dbReference type="PANTHER" id="PTHR22702">
    <property type="entry name" value="PROTEASE-ASSOCIATED DOMAIN-CONTAINING PROTEIN"/>
    <property type="match status" value="1"/>
</dbReference>
<proteinExistence type="predicted"/>
<dbReference type="InterPro" id="IPR003137">
    <property type="entry name" value="PA_domain"/>
</dbReference>
<feature type="domain" description="PA" evidence="4">
    <location>
        <begin position="96"/>
        <end position="188"/>
    </location>
</feature>
<evidence type="ECO:0000259" key="4">
    <source>
        <dbReference type="Pfam" id="PF02225"/>
    </source>
</evidence>
<gene>
    <name evidence="5" type="primary">Edem3</name>
    <name evidence="5" type="ORF">GWK47_026496</name>
</gene>
<feature type="region of interest" description="Disordered" evidence="3">
    <location>
        <begin position="446"/>
        <end position="482"/>
    </location>
</feature>
<dbReference type="Gene3D" id="3.50.30.30">
    <property type="match status" value="1"/>
</dbReference>
<evidence type="ECO:0000313" key="5">
    <source>
        <dbReference type="EMBL" id="KAG0696574.1"/>
    </source>
</evidence>